<evidence type="ECO:0000256" key="1">
    <source>
        <dbReference type="SAM" id="Phobius"/>
    </source>
</evidence>
<gene>
    <name evidence="2" type="ORF">AFM12_02695</name>
</gene>
<dbReference type="RefSeq" id="WP_055143731.1">
    <property type="nucleotide sequence ID" value="NZ_JXSZ01000005.1"/>
</dbReference>
<dbReference type="OrthoDB" id="893763at2"/>
<evidence type="ECO:0000313" key="3">
    <source>
        <dbReference type="Proteomes" id="UP000050454"/>
    </source>
</evidence>
<accession>A0A0P7C5C4</accession>
<keyword evidence="3" id="KW-1185">Reference proteome</keyword>
<sequence length="208" mass="23614">MKKDQKHTEKTPFKGDSDYFKQLEESILSKVERGATHLSLDVDHPFKADSKYFAQFEKRILDKTERSVFHLPLGIEHPFQAPEGYFQQLENSVLGQTLQNKPSQSVFTKIWRNSTTYVRAAAVVLAIGAAGYFFLNSNNTATNSEIAFADFETETLVSYLENQELDMVDFASIVDDSFEANGLNIDPLDEISEDELLQLIDLQYANDI</sequence>
<feature type="transmembrane region" description="Helical" evidence="1">
    <location>
        <begin position="117"/>
        <end position="135"/>
    </location>
</feature>
<protein>
    <submittedName>
        <fullName evidence="2">Uncharacterized protein</fullName>
    </submittedName>
</protein>
<evidence type="ECO:0000313" key="2">
    <source>
        <dbReference type="EMBL" id="KPM49529.1"/>
    </source>
</evidence>
<dbReference type="AlphaFoldDB" id="A0A0P7C5C4"/>
<dbReference type="Proteomes" id="UP000050454">
    <property type="component" value="Unassembled WGS sequence"/>
</dbReference>
<organism evidence="2 3">
    <name type="scientific">Jiulongibacter sediminis</name>
    <dbReference type="NCBI Taxonomy" id="1605367"/>
    <lineage>
        <taxon>Bacteria</taxon>
        <taxon>Pseudomonadati</taxon>
        <taxon>Bacteroidota</taxon>
        <taxon>Cytophagia</taxon>
        <taxon>Cytophagales</taxon>
        <taxon>Leadbetterellaceae</taxon>
        <taxon>Jiulongibacter</taxon>
    </lineage>
</organism>
<name>A0A0P7C5C4_9BACT</name>
<reference evidence="2 3" key="1">
    <citation type="submission" date="2015-07" db="EMBL/GenBank/DDBJ databases">
        <title>The draft genome sequence of Leadbetterella sp. JN14-9.</title>
        <authorList>
            <person name="Liu Y."/>
            <person name="Du J."/>
            <person name="Shao Z."/>
        </authorList>
    </citation>
    <scope>NUCLEOTIDE SEQUENCE [LARGE SCALE GENOMIC DNA]</scope>
    <source>
        <strain evidence="2 3">JN14-9</strain>
    </source>
</reference>
<keyword evidence="1" id="KW-1133">Transmembrane helix</keyword>
<keyword evidence="1" id="KW-0472">Membrane</keyword>
<comment type="caution">
    <text evidence="2">The sequence shown here is derived from an EMBL/GenBank/DDBJ whole genome shotgun (WGS) entry which is preliminary data.</text>
</comment>
<dbReference type="EMBL" id="LGTQ01000005">
    <property type="protein sequence ID" value="KPM49529.1"/>
    <property type="molecule type" value="Genomic_DNA"/>
</dbReference>
<proteinExistence type="predicted"/>
<keyword evidence="1" id="KW-0812">Transmembrane</keyword>
<dbReference type="STRING" id="1605367.AFM12_02695"/>